<dbReference type="Gene3D" id="1.10.10.10">
    <property type="entry name" value="Winged helix-like DNA-binding domain superfamily/Winged helix DNA-binding domain"/>
    <property type="match status" value="1"/>
</dbReference>
<dbReference type="Proteomes" id="UP000776700">
    <property type="component" value="Unassembled WGS sequence"/>
</dbReference>
<dbReference type="PANTHER" id="PTHR33204:SF29">
    <property type="entry name" value="TRANSCRIPTIONAL REGULATOR"/>
    <property type="match status" value="1"/>
</dbReference>
<dbReference type="Pfam" id="PF01638">
    <property type="entry name" value="HxlR"/>
    <property type="match status" value="1"/>
</dbReference>
<evidence type="ECO:0000256" key="2">
    <source>
        <dbReference type="ARBA" id="ARBA00023125"/>
    </source>
</evidence>
<dbReference type="AlphaFoldDB" id="A0A921N0B4"/>
<evidence type="ECO:0000256" key="1">
    <source>
        <dbReference type="ARBA" id="ARBA00023015"/>
    </source>
</evidence>
<evidence type="ECO:0000256" key="3">
    <source>
        <dbReference type="ARBA" id="ARBA00023163"/>
    </source>
</evidence>
<protein>
    <submittedName>
        <fullName evidence="5">Helix-turn-helix transcriptional regulator</fullName>
    </submittedName>
</protein>
<reference evidence="5" key="2">
    <citation type="submission" date="2021-09" db="EMBL/GenBank/DDBJ databases">
        <authorList>
            <person name="Gilroy R."/>
        </authorList>
    </citation>
    <scope>NUCLEOTIDE SEQUENCE</scope>
    <source>
        <strain evidence="5">1277</strain>
    </source>
</reference>
<gene>
    <name evidence="5" type="ORF">K8V90_02730</name>
</gene>
<keyword evidence="1" id="KW-0805">Transcription regulation</keyword>
<sequence length="112" mass="13030">MTKDKFSLPDCPLEYVANIIGGKWKIRLIWALYESEYVRFNELKRELSGITDAMLTKILKELIKENIVKRIQYNEIPPRVEYSLTPNGLNLVNALNEVTKWSKGMNNINNSK</sequence>
<reference evidence="5" key="1">
    <citation type="journal article" date="2021" name="PeerJ">
        <title>Extensive microbial diversity within the chicken gut microbiome revealed by metagenomics and culture.</title>
        <authorList>
            <person name="Gilroy R."/>
            <person name="Ravi A."/>
            <person name="Getino M."/>
            <person name="Pursley I."/>
            <person name="Horton D.L."/>
            <person name="Alikhan N.F."/>
            <person name="Baker D."/>
            <person name="Gharbi K."/>
            <person name="Hall N."/>
            <person name="Watson M."/>
            <person name="Adriaenssens E.M."/>
            <person name="Foster-Nyarko E."/>
            <person name="Jarju S."/>
            <person name="Secka A."/>
            <person name="Antonio M."/>
            <person name="Oren A."/>
            <person name="Chaudhuri R.R."/>
            <person name="La Ragione R."/>
            <person name="Hildebrand F."/>
            <person name="Pallen M.J."/>
        </authorList>
    </citation>
    <scope>NUCLEOTIDE SEQUENCE</scope>
    <source>
        <strain evidence="5">1277</strain>
    </source>
</reference>
<dbReference type="InterPro" id="IPR036388">
    <property type="entry name" value="WH-like_DNA-bd_sf"/>
</dbReference>
<proteinExistence type="predicted"/>
<dbReference type="PROSITE" id="PS51118">
    <property type="entry name" value="HTH_HXLR"/>
    <property type="match status" value="1"/>
</dbReference>
<keyword evidence="2" id="KW-0238">DNA-binding</keyword>
<dbReference type="InterPro" id="IPR036390">
    <property type="entry name" value="WH_DNA-bd_sf"/>
</dbReference>
<dbReference type="GO" id="GO:0003677">
    <property type="term" value="F:DNA binding"/>
    <property type="evidence" value="ECO:0007669"/>
    <property type="project" value="UniProtKB-KW"/>
</dbReference>
<dbReference type="EMBL" id="DYUB01000092">
    <property type="protein sequence ID" value="HJG95999.1"/>
    <property type="molecule type" value="Genomic_DNA"/>
</dbReference>
<feature type="domain" description="HTH hxlR-type" evidence="4">
    <location>
        <begin position="11"/>
        <end position="110"/>
    </location>
</feature>
<name>A0A921N0B4_9FIRM</name>
<dbReference type="SUPFAM" id="SSF46785">
    <property type="entry name" value="Winged helix' DNA-binding domain"/>
    <property type="match status" value="1"/>
</dbReference>
<accession>A0A921N0B4</accession>
<dbReference type="InterPro" id="IPR002577">
    <property type="entry name" value="HTH_HxlR"/>
</dbReference>
<evidence type="ECO:0000259" key="4">
    <source>
        <dbReference type="PROSITE" id="PS51118"/>
    </source>
</evidence>
<evidence type="ECO:0000313" key="5">
    <source>
        <dbReference type="EMBL" id="HJG95999.1"/>
    </source>
</evidence>
<organism evidence="5 6">
    <name type="scientific">Romboutsia timonensis</name>
    <dbReference type="NCBI Taxonomy" id="1776391"/>
    <lineage>
        <taxon>Bacteria</taxon>
        <taxon>Bacillati</taxon>
        <taxon>Bacillota</taxon>
        <taxon>Clostridia</taxon>
        <taxon>Peptostreptococcales</taxon>
        <taxon>Peptostreptococcaceae</taxon>
        <taxon>Romboutsia</taxon>
    </lineage>
</organism>
<evidence type="ECO:0000313" key="6">
    <source>
        <dbReference type="Proteomes" id="UP000776700"/>
    </source>
</evidence>
<keyword evidence="3" id="KW-0804">Transcription</keyword>
<comment type="caution">
    <text evidence="5">The sequence shown here is derived from an EMBL/GenBank/DDBJ whole genome shotgun (WGS) entry which is preliminary data.</text>
</comment>
<dbReference type="PANTHER" id="PTHR33204">
    <property type="entry name" value="TRANSCRIPTIONAL REGULATOR, MARR FAMILY"/>
    <property type="match status" value="1"/>
</dbReference>